<evidence type="ECO:0000313" key="4">
    <source>
        <dbReference type="Proteomes" id="UP000050920"/>
    </source>
</evidence>
<evidence type="ECO:0000259" key="2">
    <source>
        <dbReference type="Pfam" id="PF00326"/>
    </source>
</evidence>
<organism evidence="3 4">
    <name type="scientific">Lactiplantibacillus fabifermentans DSM 21115</name>
    <dbReference type="NCBI Taxonomy" id="1413187"/>
    <lineage>
        <taxon>Bacteria</taxon>
        <taxon>Bacillati</taxon>
        <taxon>Bacillota</taxon>
        <taxon>Bacilli</taxon>
        <taxon>Lactobacillales</taxon>
        <taxon>Lactobacillaceae</taxon>
        <taxon>Lactiplantibacillus</taxon>
    </lineage>
</organism>
<dbReference type="AlphaFoldDB" id="A0A0R2NRV6"/>
<gene>
    <name evidence="3" type="ORF">DY78_GL003215</name>
</gene>
<dbReference type="GO" id="GO:0006508">
    <property type="term" value="P:proteolysis"/>
    <property type="evidence" value="ECO:0007669"/>
    <property type="project" value="InterPro"/>
</dbReference>
<dbReference type="PANTHER" id="PTHR22946:SF9">
    <property type="entry name" value="POLYKETIDE TRANSFERASE AF380"/>
    <property type="match status" value="1"/>
</dbReference>
<dbReference type="InterPro" id="IPR029058">
    <property type="entry name" value="AB_hydrolase_fold"/>
</dbReference>
<dbReference type="Proteomes" id="UP000050920">
    <property type="component" value="Unassembled WGS sequence"/>
</dbReference>
<dbReference type="SUPFAM" id="SSF53474">
    <property type="entry name" value="alpha/beta-Hydrolases"/>
    <property type="match status" value="1"/>
</dbReference>
<proteinExistence type="predicted"/>
<dbReference type="GO" id="GO:0052689">
    <property type="term" value="F:carboxylic ester hydrolase activity"/>
    <property type="evidence" value="ECO:0007669"/>
    <property type="project" value="UniProtKB-ARBA"/>
</dbReference>
<dbReference type="GO" id="GO:0008236">
    <property type="term" value="F:serine-type peptidase activity"/>
    <property type="evidence" value="ECO:0007669"/>
    <property type="project" value="InterPro"/>
</dbReference>
<keyword evidence="4" id="KW-1185">Reference proteome</keyword>
<dbReference type="InterPro" id="IPR001375">
    <property type="entry name" value="Peptidase_S9_cat"/>
</dbReference>
<evidence type="ECO:0000256" key="1">
    <source>
        <dbReference type="ARBA" id="ARBA00022801"/>
    </source>
</evidence>
<dbReference type="EMBL" id="AYGX02000079">
    <property type="protein sequence ID" value="KRO27467.1"/>
    <property type="molecule type" value="Genomic_DNA"/>
</dbReference>
<comment type="caution">
    <text evidence="3">The sequence shown here is derived from an EMBL/GenBank/DDBJ whole genome shotgun (WGS) entry which is preliminary data.</text>
</comment>
<feature type="domain" description="Peptidase S9 prolyl oligopeptidase catalytic" evidence="2">
    <location>
        <begin position="75"/>
        <end position="218"/>
    </location>
</feature>
<keyword evidence="1 3" id="KW-0378">Hydrolase</keyword>
<dbReference type="Gene3D" id="3.40.50.1820">
    <property type="entry name" value="alpha/beta hydrolase"/>
    <property type="match status" value="1"/>
</dbReference>
<dbReference type="Pfam" id="PF00326">
    <property type="entry name" value="Peptidase_S9"/>
    <property type="match status" value="1"/>
</dbReference>
<sequence length="268" mass="29189">MVIKMTSNVFEDVVVREIKLDDLPVLHVFAASQAQTKLPTIIDYHGWTTQTSSELVASYQLVRAGFRVILPTAYLHGSRNDGTDLDRHPEHFWSIVGHSVAEFPRLVQALVTAGISDPARIGVMGTSMGGITAAGVMATQPDVVAGVSLIGSPEPVAFAKDQVAQLPAALQAKLPADLLTQTYTQLASFDLSQHADRLAGRPMFFFNGTADTMVPYKYVHDFEDRFAATPALAQTTFKHLDGGVHHVPHKMHEAAVNFLHEHLIATNE</sequence>
<name>A0A0R2NRV6_9LACO</name>
<accession>A0A0R2NRV6</accession>
<dbReference type="PANTHER" id="PTHR22946">
    <property type="entry name" value="DIENELACTONE HYDROLASE DOMAIN-CONTAINING PROTEIN-RELATED"/>
    <property type="match status" value="1"/>
</dbReference>
<dbReference type="InterPro" id="IPR050261">
    <property type="entry name" value="FrsA_esterase"/>
</dbReference>
<protein>
    <submittedName>
        <fullName evidence="3">Hydrolase</fullName>
    </submittedName>
</protein>
<reference evidence="3 4" key="1">
    <citation type="journal article" date="2015" name="Genome Announc.">
        <title>Expanding the biotechnology potential of lactobacilli through comparative genomics of 213 strains and associated genera.</title>
        <authorList>
            <person name="Sun Z."/>
            <person name="Harris H.M."/>
            <person name="McCann A."/>
            <person name="Guo C."/>
            <person name="Argimon S."/>
            <person name="Zhang W."/>
            <person name="Yang X."/>
            <person name="Jeffery I.B."/>
            <person name="Cooney J.C."/>
            <person name="Kagawa T.F."/>
            <person name="Liu W."/>
            <person name="Song Y."/>
            <person name="Salvetti E."/>
            <person name="Wrobel A."/>
            <person name="Rasinkangas P."/>
            <person name="Parkhill J."/>
            <person name="Rea M.C."/>
            <person name="O'Sullivan O."/>
            <person name="Ritari J."/>
            <person name="Douillard F.P."/>
            <person name="Paul Ross R."/>
            <person name="Yang R."/>
            <person name="Briner A.E."/>
            <person name="Felis G.E."/>
            <person name="de Vos W.M."/>
            <person name="Barrangou R."/>
            <person name="Klaenhammer T.R."/>
            <person name="Caufield P.W."/>
            <person name="Cui Y."/>
            <person name="Zhang H."/>
            <person name="O'Toole P.W."/>
        </authorList>
    </citation>
    <scope>NUCLEOTIDE SEQUENCE [LARGE SCALE GENOMIC DNA]</scope>
    <source>
        <strain evidence="3 4">DSM 21115</strain>
    </source>
</reference>
<evidence type="ECO:0000313" key="3">
    <source>
        <dbReference type="EMBL" id="KRO27467.1"/>
    </source>
</evidence>